<dbReference type="InterPro" id="IPR029060">
    <property type="entry name" value="PIN-like_dom_sf"/>
</dbReference>
<proteinExistence type="predicted"/>
<comment type="caution">
    <text evidence="1">The sequence shown here is derived from an EMBL/GenBank/DDBJ whole genome shotgun (WGS) entry which is preliminary data.</text>
</comment>
<accession>A0A5M3TCY2</accession>
<evidence type="ECO:0008006" key="3">
    <source>
        <dbReference type="Google" id="ProtNLM"/>
    </source>
</evidence>
<reference evidence="1 2" key="1">
    <citation type="journal article" date="2019" name="J Genomics">
        <title>The Draft Genome of a Hydrogen-producing Cyanobacterium, Arthrospira platensis NIES-46.</title>
        <authorList>
            <person name="Suzuki S."/>
            <person name="Yamaguchi H."/>
            <person name="Kawachi M."/>
        </authorList>
    </citation>
    <scope>NUCLEOTIDE SEQUENCE [LARGE SCALE GENOMIC DNA]</scope>
    <source>
        <strain evidence="1 2">NIES-46</strain>
    </source>
</reference>
<dbReference type="SUPFAM" id="SSF88723">
    <property type="entry name" value="PIN domain-like"/>
    <property type="match status" value="1"/>
</dbReference>
<protein>
    <recommendedName>
        <fullName evidence="3">PIN domain-containing protein</fullName>
    </recommendedName>
</protein>
<name>A0A5M3TCY2_LIMPL</name>
<sequence length="52" mass="6054">MIFVDTSAWFASVVPSDPYHQAVSMWMRQNTEAFLTTDYIVDETLTLLRARK</sequence>
<dbReference type="EMBL" id="BIMW01000153">
    <property type="protein sequence ID" value="GCE95901.1"/>
    <property type="molecule type" value="Genomic_DNA"/>
</dbReference>
<keyword evidence="2" id="KW-1185">Reference proteome</keyword>
<dbReference type="Proteomes" id="UP000326169">
    <property type="component" value="Unassembled WGS sequence"/>
</dbReference>
<gene>
    <name evidence="1" type="ORF">NIES46_39670</name>
</gene>
<dbReference type="GeneID" id="301685847"/>
<evidence type="ECO:0000313" key="1">
    <source>
        <dbReference type="EMBL" id="GCE95901.1"/>
    </source>
</evidence>
<dbReference type="RefSeq" id="WP_014276558.1">
    <property type="nucleotide sequence ID" value="NZ_BIMW01000153.1"/>
</dbReference>
<dbReference type="Gene3D" id="3.40.50.1010">
    <property type="entry name" value="5'-nuclease"/>
    <property type="match status" value="1"/>
</dbReference>
<organism evidence="1 2">
    <name type="scientific">Limnospira platensis NIES-46</name>
    <dbReference type="NCBI Taxonomy" id="1236695"/>
    <lineage>
        <taxon>Bacteria</taxon>
        <taxon>Bacillati</taxon>
        <taxon>Cyanobacteriota</taxon>
        <taxon>Cyanophyceae</taxon>
        <taxon>Oscillatoriophycideae</taxon>
        <taxon>Oscillatoriales</taxon>
        <taxon>Sirenicapillariaceae</taxon>
        <taxon>Limnospira</taxon>
    </lineage>
</organism>
<evidence type="ECO:0000313" key="2">
    <source>
        <dbReference type="Proteomes" id="UP000326169"/>
    </source>
</evidence>